<feature type="region of interest" description="Disordered" evidence="1">
    <location>
        <begin position="63"/>
        <end position="121"/>
    </location>
</feature>
<comment type="caution">
    <text evidence="2">The sequence shown here is derived from an EMBL/GenBank/DDBJ whole genome shotgun (WGS) entry which is preliminary data.</text>
</comment>
<feature type="compositionally biased region" description="Polar residues" evidence="1">
    <location>
        <begin position="8"/>
        <end position="21"/>
    </location>
</feature>
<gene>
    <name evidence="2" type="ORF">PIIN_02907</name>
</gene>
<proteinExistence type="predicted"/>
<feature type="compositionally biased region" description="Basic residues" evidence="1">
    <location>
        <begin position="276"/>
        <end position="294"/>
    </location>
</feature>
<sequence>MESGSPGYRNQGNDSFNTRQQLPPMIEGLEAYDVAEDPSRFESMWMDTILPWLSDGSEYLAPTAPPDLSSPGSGFSIPSIDPSQTSSTDFSCPSSHLPAIHDALSDNVDPDQFGPASAPLLMPMKPSGDLLSMAPLNWSTPTMSATTSILQQQPISLPLPPSIHQPSASFPDSTHHSFIQSGNHGQMASPAVSIPSYSHQTLGTGANSSPASSLEEQSHLEYTQSVDHVSSASTDVSALATDNFLAQPLITAGHIGAYSSLTPPNNQQAQNDRNRKCLRRKGAPNRRKGSRANKSKASLVGTTSTANPRPRRIPKEDVPVELHWFFMNHAPGRFLLSREKCQSMITESEDGTPICKYCNWKGDNKRPQRVTEHFAMHLDYRPYTCVICNQHMTRPLNHTEAKDGHKFVDFEALIFNPDTPFEEIFAAFSHQV</sequence>
<feature type="region of interest" description="Disordered" evidence="1">
    <location>
        <begin position="160"/>
        <end position="221"/>
    </location>
</feature>
<organism evidence="2 3">
    <name type="scientific">Serendipita indica (strain DSM 11827)</name>
    <name type="common">Root endophyte fungus</name>
    <name type="synonym">Piriformospora indica</name>
    <dbReference type="NCBI Taxonomy" id="1109443"/>
    <lineage>
        <taxon>Eukaryota</taxon>
        <taxon>Fungi</taxon>
        <taxon>Dikarya</taxon>
        <taxon>Basidiomycota</taxon>
        <taxon>Agaricomycotina</taxon>
        <taxon>Agaricomycetes</taxon>
        <taxon>Sebacinales</taxon>
        <taxon>Serendipitaceae</taxon>
        <taxon>Serendipita</taxon>
    </lineage>
</organism>
<feature type="region of interest" description="Disordered" evidence="1">
    <location>
        <begin position="1"/>
        <end position="24"/>
    </location>
</feature>
<evidence type="ECO:0008006" key="4">
    <source>
        <dbReference type="Google" id="ProtNLM"/>
    </source>
</evidence>
<evidence type="ECO:0000256" key="1">
    <source>
        <dbReference type="SAM" id="MobiDB-lite"/>
    </source>
</evidence>
<feature type="compositionally biased region" description="Polar residues" evidence="1">
    <location>
        <begin position="195"/>
        <end position="221"/>
    </location>
</feature>
<protein>
    <recommendedName>
        <fullName evidence="4">C2H2-type domain-containing protein</fullName>
    </recommendedName>
</protein>
<feature type="compositionally biased region" description="Polar residues" evidence="1">
    <location>
        <begin position="168"/>
        <end position="186"/>
    </location>
</feature>
<evidence type="ECO:0000313" key="2">
    <source>
        <dbReference type="EMBL" id="CCA69048.1"/>
    </source>
</evidence>
<name>G4TCK7_SERID</name>
<feature type="region of interest" description="Disordered" evidence="1">
    <location>
        <begin position="260"/>
        <end position="313"/>
    </location>
</feature>
<feature type="compositionally biased region" description="Low complexity" evidence="1">
    <location>
        <begin position="69"/>
        <end position="83"/>
    </location>
</feature>
<reference evidence="2 3" key="1">
    <citation type="journal article" date="2011" name="PLoS Pathog.">
        <title>Endophytic Life Strategies Decoded by Genome and Transcriptome Analyses of the Mutualistic Root Symbiont Piriformospora indica.</title>
        <authorList>
            <person name="Zuccaro A."/>
            <person name="Lahrmann U."/>
            <person name="Guldener U."/>
            <person name="Langen G."/>
            <person name="Pfiffi S."/>
            <person name="Biedenkopf D."/>
            <person name="Wong P."/>
            <person name="Samans B."/>
            <person name="Grimm C."/>
            <person name="Basiewicz M."/>
            <person name="Murat C."/>
            <person name="Martin F."/>
            <person name="Kogel K.H."/>
        </authorList>
    </citation>
    <scope>NUCLEOTIDE SEQUENCE [LARGE SCALE GENOMIC DNA]</scope>
    <source>
        <strain evidence="2 3">DSM 11827</strain>
    </source>
</reference>
<accession>G4TCK7</accession>
<feature type="compositionally biased region" description="Polar residues" evidence="1">
    <location>
        <begin position="84"/>
        <end position="94"/>
    </location>
</feature>
<evidence type="ECO:0000313" key="3">
    <source>
        <dbReference type="Proteomes" id="UP000007148"/>
    </source>
</evidence>
<dbReference type="AlphaFoldDB" id="G4TCK7"/>
<dbReference type="EMBL" id="CAFZ01000045">
    <property type="protein sequence ID" value="CCA69048.1"/>
    <property type="molecule type" value="Genomic_DNA"/>
</dbReference>
<dbReference type="InParanoid" id="G4TCK7"/>
<dbReference type="Proteomes" id="UP000007148">
    <property type="component" value="Unassembled WGS sequence"/>
</dbReference>
<feature type="compositionally biased region" description="Polar residues" evidence="1">
    <location>
        <begin position="260"/>
        <end position="271"/>
    </location>
</feature>
<dbReference type="HOGENOM" id="CLU_634785_0_0_1"/>
<keyword evidence="3" id="KW-1185">Reference proteome</keyword>